<gene>
    <name evidence="1" type="ORF">GDO78_023108</name>
</gene>
<dbReference type="Proteomes" id="UP000770717">
    <property type="component" value="Unassembled WGS sequence"/>
</dbReference>
<reference evidence="1" key="1">
    <citation type="thesis" date="2020" institute="ProQuest LLC" country="789 East Eisenhower Parkway, Ann Arbor, MI, USA">
        <title>Comparative Genomics and Chromosome Evolution.</title>
        <authorList>
            <person name="Mudd A.B."/>
        </authorList>
    </citation>
    <scope>NUCLEOTIDE SEQUENCE</scope>
    <source>
        <strain evidence="1">HN-11 Male</strain>
        <tissue evidence="1">Kidney and liver</tissue>
    </source>
</reference>
<keyword evidence="2" id="KW-1185">Reference proteome</keyword>
<sequence>MIENSGHRVGLRVTVLLTASGGRSTIYGCLLTVLYLIDSRSSATLSNTEMTASHISYCTDVAEMNLPCKVYFQICADICA</sequence>
<evidence type="ECO:0000313" key="1">
    <source>
        <dbReference type="EMBL" id="KAG9468277.1"/>
    </source>
</evidence>
<protein>
    <submittedName>
        <fullName evidence="1">Uncharacterized protein</fullName>
    </submittedName>
</protein>
<organism evidence="1 2">
    <name type="scientific">Eleutherodactylus coqui</name>
    <name type="common">Puerto Rican coqui</name>
    <dbReference type="NCBI Taxonomy" id="57060"/>
    <lineage>
        <taxon>Eukaryota</taxon>
        <taxon>Metazoa</taxon>
        <taxon>Chordata</taxon>
        <taxon>Craniata</taxon>
        <taxon>Vertebrata</taxon>
        <taxon>Euteleostomi</taxon>
        <taxon>Amphibia</taxon>
        <taxon>Batrachia</taxon>
        <taxon>Anura</taxon>
        <taxon>Neobatrachia</taxon>
        <taxon>Hyloidea</taxon>
        <taxon>Eleutherodactylidae</taxon>
        <taxon>Eleutherodactylinae</taxon>
        <taxon>Eleutherodactylus</taxon>
        <taxon>Eleutherodactylus</taxon>
    </lineage>
</organism>
<name>A0A8J6JR99_ELECQ</name>
<proteinExistence type="predicted"/>
<evidence type="ECO:0000313" key="2">
    <source>
        <dbReference type="Proteomes" id="UP000770717"/>
    </source>
</evidence>
<comment type="caution">
    <text evidence="1">The sequence shown here is derived from an EMBL/GenBank/DDBJ whole genome shotgun (WGS) entry which is preliminary data.</text>
</comment>
<accession>A0A8J6JR99</accession>
<dbReference type="EMBL" id="WNTK01000956">
    <property type="protein sequence ID" value="KAG9468277.1"/>
    <property type="molecule type" value="Genomic_DNA"/>
</dbReference>
<dbReference type="AlphaFoldDB" id="A0A8J6JR99"/>